<dbReference type="PANTHER" id="PTHR47773">
    <property type="entry name" value="SI:DKEY-9I5.2-RELATED"/>
    <property type="match status" value="1"/>
</dbReference>
<organism evidence="2 3">
    <name type="scientific">Conger conger</name>
    <name type="common">Conger eel</name>
    <name type="synonym">Muraena conger</name>
    <dbReference type="NCBI Taxonomy" id="82655"/>
    <lineage>
        <taxon>Eukaryota</taxon>
        <taxon>Metazoa</taxon>
        <taxon>Chordata</taxon>
        <taxon>Craniata</taxon>
        <taxon>Vertebrata</taxon>
        <taxon>Euteleostomi</taxon>
        <taxon>Actinopterygii</taxon>
        <taxon>Neopterygii</taxon>
        <taxon>Teleostei</taxon>
        <taxon>Anguilliformes</taxon>
        <taxon>Congridae</taxon>
        <taxon>Conger</taxon>
    </lineage>
</organism>
<dbReference type="PANTHER" id="PTHR47773:SF1">
    <property type="entry name" value="C2H2-TYPE DOMAIN-CONTAINING PROTEIN"/>
    <property type="match status" value="1"/>
</dbReference>
<evidence type="ECO:0000313" key="2">
    <source>
        <dbReference type="EMBL" id="KAJ8247238.1"/>
    </source>
</evidence>
<feature type="compositionally biased region" description="Polar residues" evidence="1">
    <location>
        <begin position="58"/>
        <end position="67"/>
    </location>
</feature>
<comment type="caution">
    <text evidence="2">The sequence shown here is derived from an EMBL/GenBank/DDBJ whole genome shotgun (WGS) entry which is preliminary data.</text>
</comment>
<dbReference type="EMBL" id="JAFJMO010000459">
    <property type="protein sequence ID" value="KAJ8247238.1"/>
    <property type="molecule type" value="Genomic_DNA"/>
</dbReference>
<evidence type="ECO:0000313" key="3">
    <source>
        <dbReference type="Proteomes" id="UP001152803"/>
    </source>
</evidence>
<gene>
    <name evidence="2" type="ORF">COCON_G00234370</name>
</gene>
<evidence type="ECO:0000256" key="1">
    <source>
        <dbReference type="SAM" id="MobiDB-lite"/>
    </source>
</evidence>
<reference evidence="2" key="1">
    <citation type="journal article" date="2023" name="Science">
        <title>Genome structures resolve the early diversification of teleost fishes.</title>
        <authorList>
            <person name="Parey E."/>
            <person name="Louis A."/>
            <person name="Montfort J."/>
            <person name="Bouchez O."/>
            <person name="Roques C."/>
            <person name="Iampietro C."/>
            <person name="Lluch J."/>
            <person name="Castinel A."/>
            <person name="Donnadieu C."/>
            <person name="Desvignes T."/>
            <person name="Floi Bucao C."/>
            <person name="Jouanno E."/>
            <person name="Wen M."/>
            <person name="Mejri S."/>
            <person name="Dirks R."/>
            <person name="Jansen H."/>
            <person name="Henkel C."/>
            <person name="Chen W.J."/>
            <person name="Zahm M."/>
            <person name="Cabau C."/>
            <person name="Klopp C."/>
            <person name="Thompson A.W."/>
            <person name="Robinson-Rechavi M."/>
            <person name="Braasch I."/>
            <person name="Lecointre G."/>
            <person name="Bobe J."/>
            <person name="Postlethwait J.H."/>
            <person name="Berthelot C."/>
            <person name="Roest Crollius H."/>
            <person name="Guiguen Y."/>
        </authorList>
    </citation>
    <scope>NUCLEOTIDE SEQUENCE</scope>
    <source>
        <strain evidence="2">Concon-B</strain>
    </source>
</reference>
<dbReference type="Proteomes" id="UP001152803">
    <property type="component" value="Unassembled WGS sequence"/>
</dbReference>
<feature type="region of interest" description="Disordered" evidence="1">
    <location>
        <begin position="1"/>
        <end position="25"/>
    </location>
</feature>
<feature type="region of interest" description="Disordered" evidence="1">
    <location>
        <begin position="40"/>
        <end position="88"/>
    </location>
</feature>
<protein>
    <submittedName>
        <fullName evidence="2">Uncharacterized protein</fullName>
    </submittedName>
</protein>
<accession>A0A9Q1HMN4</accession>
<name>A0A9Q1HMN4_CONCO</name>
<keyword evidence="3" id="KW-1185">Reference proteome</keyword>
<sequence>MTPGSDRTSELLEDLDIEEQGEEDEGFVDTLGEEAIVESLVPPVAPDAAQPPSAPPLVSTQLPSAQGPSAPVMLPAAQLPSAQGPPAPVMLPAAQLPSAQGPPAPVLPAAQLPSGPLLDAQGPPGHVPSATVDGHGVPGLDRVDELAEYLVELRSQSSLTMTNQQVATIICLWQNLEQFDKDRVTYAARHQPRLVTGSFRSPKKKAVFTPGVDSTKRCVLGSSGSPAQWPNCCRLVEKIFLRLSNIYRSPKKQGTVSVSRWDLILRDYRRIRQLILSNVIVMQQTALQLVEALMTWHNERLKAQEVSVLMQGLQLPVARPVTLDTLPPARVQPVAPPNYSHQLHHYNMPANTAGQAKTKLRKIRPSPSATSAPKAPQLYKLLPKPAHVGSVPTALLHTTVAISPVPSPPAESTLKRKYTRTVTTNLCRKCGQFRTGETGHSQYKGKMYCPKTETKSKEEWLRKMRQL</sequence>
<proteinExistence type="predicted"/>
<feature type="compositionally biased region" description="Acidic residues" evidence="1">
    <location>
        <begin position="11"/>
        <end position="25"/>
    </location>
</feature>
<dbReference type="OrthoDB" id="8955728at2759"/>
<dbReference type="AlphaFoldDB" id="A0A9Q1HMN4"/>